<evidence type="ECO:0000256" key="1">
    <source>
        <dbReference type="SAM" id="MobiDB-lite"/>
    </source>
</evidence>
<feature type="compositionally biased region" description="Low complexity" evidence="1">
    <location>
        <begin position="453"/>
        <end position="463"/>
    </location>
</feature>
<dbReference type="AlphaFoldDB" id="A0A0S4ITF4"/>
<dbReference type="Gene3D" id="2.60.40.150">
    <property type="entry name" value="C2 domain"/>
    <property type="match status" value="1"/>
</dbReference>
<dbReference type="EMBL" id="CYKH01000328">
    <property type="protein sequence ID" value="CUF45058.1"/>
    <property type="molecule type" value="Genomic_DNA"/>
</dbReference>
<feature type="region of interest" description="Disordered" evidence="1">
    <location>
        <begin position="536"/>
        <end position="563"/>
    </location>
</feature>
<feature type="compositionally biased region" description="Low complexity" evidence="1">
    <location>
        <begin position="308"/>
        <end position="325"/>
    </location>
</feature>
<evidence type="ECO:0000259" key="2">
    <source>
        <dbReference type="PROSITE" id="PS50004"/>
    </source>
</evidence>
<feature type="compositionally biased region" description="Low complexity" evidence="1">
    <location>
        <begin position="280"/>
        <end position="291"/>
    </location>
</feature>
<protein>
    <recommendedName>
        <fullName evidence="2">C2 domain-containing protein</fullName>
    </recommendedName>
</protein>
<feature type="compositionally biased region" description="Low complexity" evidence="1">
    <location>
        <begin position="610"/>
        <end position="625"/>
    </location>
</feature>
<dbReference type="Pfam" id="PF00168">
    <property type="entry name" value="C2"/>
    <property type="match status" value="1"/>
</dbReference>
<proteinExistence type="predicted"/>
<name>A0A0S4ITF4_BODSA</name>
<evidence type="ECO:0000313" key="4">
    <source>
        <dbReference type="Proteomes" id="UP000051952"/>
    </source>
</evidence>
<dbReference type="PROSITE" id="PS50004">
    <property type="entry name" value="C2"/>
    <property type="match status" value="1"/>
</dbReference>
<feature type="compositionally biased region" description="Acidic residues" evidence="1">
    <location>
        <begin position="292"/>
        <end position="307"/>
    </location>
</feature>
<feature type="region of interest" description="Disordered" evidence="1">
    <location>
        <begin position="280"/>
        <end position="364"/>
    </location>
</feature>
<dbReference type="InterPro" id="IPR000008">
    <property type="entry name" value="C2_dom"/>
</dbReference>
<dbReference type="CDD" id="cd00030">
    <property type="entry name" value="C2"/>
    <property type="match status" value="1"/>
</dbReference>
<dbReference type="VEuPathDB" id="TriTrypDB:BSAL_62605"/>
<dbReference type="InterPro" id="IPR035892">
    <property type="entry name" value="C2_domain_sf"/>
</dbReference>
<dbReference type="SMART" id="SM00239">
    <property type="entry name" value="C2"/>
    <property type="match status" value="1"/>
</dbReference>
<evidence type="ECO:0000313" key="3">
    <source>
        <dbReference type="EMBL" id="CUF45058.1"/>
    </source>
</evidence>
<feature type="region of interest" description="Disordered" evidence="1">
    <location>
        <begin position="767"/>
        <end position="803"/>
    </location>
</feature>
<sequence>MSSAATVDILVDAPLMGILPQRITVDLSSVVAASLEDPSGDSWLRVLLAQIEPALVDADGREVLLPADATSVLLSEPQQPGVFSPIESSEKLTQLARLRIAPKSTPGDVSGRGKPRAPDLSAVFSMLGNESSAFDPNAPVIGHLYITIVRCEGLLNVDTLKTSSPYVAAYGQGRKEVFRTETVEGNLSPVYYDGTNADVASFTLPVNSFSGHARFRVMSRQYMDAFMGEATVEVVELVGSAGDELTFELQPRRNEQDPDIAGAQSLGTITIRCIANFTTDDNNNNAEAQQPQEEEDQLPVEEEEQQQDDAAAAAASDSPVPSADDIATPPNAEDPPLFQSSSPPVSPNGSLPPQPPIPVNQNKSLGETETTSVMLDVVKLVVADAVASIPLSVAAEYELSLRKLDVMRGGVMEDRGWSSRDIPDDTISRAFFRAMLDGYQIGIGHSRRATISVNSTNSSASSNRHQGGNNDHEEEVQELRDHIEELTLEIDALQKRLNKCLNDLESTRDELAESQQNLRLNPASIAVAYPPASDVLSGLQSPNSMQGNRAPPCTPATQHAGGQQLTPTQLPLAMVTTPPPNKRHQRHLDANQHNGGEDDATNIALPPTTSSENDVVENNNNAEVSPRAVIDEGGALEDDTASPASIDAMVDYTMVVCFYNSFDYVTKTTRKKGRAVSLSSSKGETRFQMLQRTVAATFREGLSISYLDVEGKRHVITTDGQLTSLLLKLKASGYRPVFQCFHPEEELEASARVDIGSSPKKMFVMRNPTPPEAPSSALSTLVTSPSRQSSRPSSAATSQIGSRTNVAVAEAESQWLPTCIPMFSSRGGAEASARVDIGSSPKKMFVMRNPTPPEAPSSALLTLVTSPSRQSSRPSSAATSQIGSRTVSAMSVRSSATSMPFDYIAGSALDDNTIAREFEIVSGGGDTVSKETVLAYLEARYDSIGDAGRFKRLLDSLFRRKSTLGVNEFAIVLLRLSQS</sequence>
<feature type="region of interest" description="Disordered" evidence="1">
    <location>
        <begin position="578"/>
        <end position="627"/>
    </location>
</feature>
<reference evidence="4" key="1">
    <citation type="submission" date="2015-09" db="EMBL/GenBank/DDBJ databases">
        <authorList>
            <consortium name="Pathogen Informatics"/>
        </authorList>
    </citation>
    <scope>NUCLEOTIDE SEQUENCE [LARGE SCALE GENOMIC DNA]</scope>
    <source>
        <strain evidence="4">Lake Konstanz</strain>
    </source>
</reference>
<feature type="compositionally biased region" description="Low complexity" evidence="1">
    <location>
        <begin position="783"/>
        <end position="799"/>
    </location>
</feature>
<gene>
    <name evidence="3" type="ORF">BSAL_62605</name>
</gene>
<keyword evidence="4" id="KW-1185">Reference proteome</keyword>
<dbReference type="SUPFAM" id="SSF49562">
    <property type="entry name" value="C2 domain (Calcium/lipid-binding domain, CaLB)"/>
    <property type="match status" value="1"/>
</dbReference>
<accession>A0A0S4ITF4</accession>
<feature type="compositionally biased region" description="Pro residues" evidence="1">
    <location>
        <begin position="344"/>
        <end position="358"/>
    </location>
</feature>
<feature type="compositionally biased region" description="Polar residues" evidence="1">
    <location>
        <begin position="538"/>
        <end position="547"/>
    </location>
</feature>
<organism evidence="3 4">
    <name type="scientific">Bodo saltans</name>
    <name type="common">Flagellated protozoan</name>
    <dbReference type="NCBI Taxonomy" id="75058"/>
    <lineage>
        <taxon>Eukaryota</taxon>
        <taxon>Discoba</taxon>
        <taxon>Euglenozoa</taxon>
        <taxon>Kinetoplastea</taxon>
        <taxon>Metakinetoplastina</taxon>
        <taxon>Eubodonida</taxon>
        <taxon>Bodonidae</taxon>
        <taxon>Bodo</taxon>
    </lineage>
</organism>
<dbReference type="Proteomes" id="UP000051952">
    <property type="component" value="Unassembled WGS sequence"/>
</dbReference>
<feature type="region of interest" description="Disordered" evidence="1">
    <location>
        <begin position="453"/>
        <end position="473"/>
    </location>
</feature>
<dbReference type="OrthoDB" id="67700at2759"/>
<feature type="domain" description="C2" evidence="2">
    <location>
        <begin position="118"/>
        <end position="247"/>
    </location>
</feature>